<evidence type="ECO:0000313" key="4">
    <source>
        <dbReference type="Proteomes" id="UP000479691"/>
    </source>
</evidence>
<comment type="caution">
    <text evidence="3">The sequence shown here is derived from an EMBL/GenBank/DDBJ whole genome shotgun (WGS) entry which is preliminary data.</text>
</comment>
<dbReference type="InterPro" id="IPR011009">
    <property type="entry name" value="Kinase-like_dom_sf"/>
</dbReference>
<reference evidence="3 4" key="1">
    <citation type="submission" date="2019-06" db="EMBL/GenBank/DDBJ databases">
        <authorList>
            <person name="Palmer J.M."/>
        </authorList>
    </citation>
    <scope>NUCLEOTIDE SEQUENCE [LARGE SCALE GENOMIC DNA]</scope>
    <source>
        <strain evidence="3 4">TWF788</strain>
    </source>
</reference>
<evidence type="ECO:0000256" key="1">
    <source>
        <dbReference type="SAM" id="MobiDB-lite"/>
    </source>
</evidence>
<dbReference type="GO" id="GO:0004672">
    <property type="term" value="F:protein kinase activity"/>
    <property type="evidence" value="ECO:0007669"/>
    <property type="project" value="InterPro"/>
</dbReference>
<dbReference type="AlphaFoldDB" id="A0A7C8PL45"/>
<accession>A0A7C8PL45</accession>
<evidence type="ECO:0000259" key="2">
    <source>
        <dbReference type="PROSITE" id="PS50011"/>
    </source>
</evidence>
<dbReference type="Proteomes" id="UP000479691">
    <property type="component" value="Unassembled WGS sequence"/>
</dbReference>
<dbReference type="InterPro" id="IPR000719">
    <property type="entry name" value="Prot_kinase_dom"/>
</dbReference>
<gene>
    <name evidence="3" type="ORF">TWF788_009394</name>
</gene>
<organism evidence="3 4">
    <name type="scientific">Orbilia oligospora</name>
    <name type="common">Nematode-trapping fungus</name>
    <name type="synonym">Arthrobotrys oligospora</name>
    <dbReference type="NCBI Taxonomy" id="2813651"/>
    <lineage>
        <taxon>Eukaryota</taxon>
        <taxon>Fungi</taxon>
        <taxon>Dikarya</taxon>
        <taxon>Ascomycota</taxon>
        <taxon>Pezizomycotina</taxon>
        <taxon>Orbiliomycetes</taxon>
        <taxon>Orbiliales</taxon>
        <taxon>Orbiliaceae</taxon>
        <taxon>Orbilia</taxon>
    </lineage>
</organism>
<dbReference type="SMART" id="SM00220">
    <property type="entry name" value="S_TKc"/>
    <property type="match status" value="1"/>
</dbReference>
<feature type="region of interest" description="Disordered" evidence="1">
    <location>
        <begin position="650"/>
        <end position="669"/>
    </location>
</feature>
<dbReference type="GO" id="GO:0005524">
    <property type="term" value="F:ATP binding"/>
    <property type="evidence" value="ECO:0007669"/>
    <property type="project" value="InterPro"/>
</dbReference>
<feature type="domain" description="Protein kinase" evidence="2">
    <location>
        <begin position="245"/>
        <end position="607"/>
    </location>
</feature>
<protein>
    <recommendedName>
        <fullName evidence="2">Protein kinase domain-containing protein</fullName>
    </recommendedName>
</protein>
<dbReference type="Pfam" id="PF00069">
    <property type="entry name" value="Pkinase"/>
    <property type="match status" value="1"/>
</dbReference>
<sequence length="795" mass="90052">MTRCRLQSLIQQLGSAHDQGFPIKGIRTWQPYAYDPAHNPSKKQSKYEQYSFPKSELRKFIENLDDDTLRGLLFPTCNCESCKLNLSSAMFHVTTATVSEASFPISPLRGLILESYLSSFVWLIENGAPWYILYLLVNELKDSPNALTKSSLDRFGLEVLDTNQKIRRSHGGGVYKIESSIGGINVVLYIDEKRARESGTGILGCEQYKALNSSHPRYFMRDLLAQPRALHIFEDHDCLPILGNVKPLKRVNDAKGEALIYFANIEGLKSIPPPAVVPQTRTFKSHPFAIKIFVEDDLTQGLREWISVSKALEITSKASLDTILAPLSAFCYRGNFCLVYPRAIYSLERHLTPVPTNPDRTQRPNIQIQEAKLWYQLAKIAVTLELLHKNGHYHLDITLANLLVFGNGDLKICDFGESGVSTSDLPWIEGLATPKEMVDMEELIQTRTGNPPARTLSNEFKSQRENTRGDCLKSYDIYCFGQVCFETAAYTMLGWKQSKLIERLVQEHGGFEKFIRKGAFYRRCEHTGNLVNKDIIEELLQKLAICQPRTTFDKSAQLRRRSKENIDYHGISNIIRNLISPSIPVRLNQGSNLPSKILQCLPYHPDLLHPALHAKVTSSESEIINERSVNRRKGPISPTQTHSKWIRKFESSRGPSRRGKTALKVKDPNADTRTPRWLRFLRPRPPEPLVSEGVVSVPVILDEEVWNQSSTNLINGESCKYRTKNYPGSAEGAENYGCLSVMRRRRVLGQKPPTAKSGILAVRQDFPDPVIKKIKKKKFKKVCSSMITEPERGNI</sequence>
<dbReference type="Gene3D" id="1.10.510.10">
    <property type="entry name" value="Transferase(Phosphotransferase) domain 1"/>
    <property type="match status" value="1"/>
</dbReference>
<proteinExistence type="predicted"/>
<dbReference type="EMBL" id="JAABOE010000064">
    <property type="protein sequence ID" value="KAF3172631.1"/>
    <property type="molecule type" value="Genomic_DNA"/>
</dbReference>
<evidence type="ECO:0000313" key="3">
    <source>
        <dbReference type="EMBL" id="KAF3172631.1"/>
    </source>
</evidence>
<dbReference type="SUPFAM" id="SSF56112">
    <property type="entry name" value="Protein kinase-like (PK-like)"/>
    <property type="match status" value="1"/>
</dbReference>
<name>A0A7C8PL45_ORBOL</name>
<dbReference type="PROSITE" id="PS50011">
    <property type="entry name" value="PROTEIN_KINASE_DOM"/>
    <property type="match status" value="1"/>
</dbReference>